<accession>A0A382QC57</accession>
<dbReference type="EMBL" id="UINC01112698">
    <property type="protein sequence ID" value="SVC81821.1"/>
    <property type="molecule type" value="Genomic_DNA"/>
</dbReference>
<proteinExistence type="predicted"/>
<gene>
    <name evidence="1" type="ORF">METZ01_LOCUS334675</name>
</gene>
<sequence length="29" mass="3286">MAEETPICNFGWAAEDFNLKGTDGQYYTL</sequence>
<protein>
    <submittedName>
        <fullName evidence="1">Uncharacterized protein</fullName>
    </submittedName>
</protein>
<evidence type="ECO:0000313" key="1">
    <source>
        <dbReference type="EMBL" id="SVC81821.1"/>
    </source>
</evidence>
<reference evidence="1" key="1">
    <citation type="submission" date="2018-05" db="EMBL/GenBank/DDBJ databases">
        <authorList>
            <person name="Lanie J.A."/>
            <person name="Ng W.-L."/>
            <person name="Kazmierczak K.M."/>
            <person name="Andrzejewski T.M."/>
            <person name="Davidsen T.M."/>
            <person name="Wayne K.J."/>
            <person name="Tettelin H."/>
            <person name="Glass J.I."/>
            <person name="Rusch D."/>
            <person name="Podicherti R."/>
            <person name="Tsui H.-C.T."/>
            <person name="Winkler M.E."/>
        </authorList>
    </citation>
    <scope>NUCLEOTIDE SEQUENCE</scope>
</reference>
<dbReference type="AlphaFoldDB" id="A0A382QC57"/>
<feature type="non-terminal residue" evidence="1">
    <location>
        <position position="29"/>
    </location>
</feature>
<organism evidence="1">
    <name type="scientific">marine metagenome</name>
    <dbReference type="NCBI Taxonomy" id="408172"/>
    <lineage>
        <taxon>unclassified sequences</taxon>
        <taxon>metagenomes</taxon>
        <taxon>ecological metagenomes</taxon>
    </lineage>
</organism>
<name>A0A382QC57_9ZZZZ</name>